<sequence length="483" mass="53419">MAVSPETFVAEWGDALAKGQASLFVGSGVSLEAGYGSWSDLLETCAKELRIKLHRLDDLAMVAQHYLNQGGNRGAELRQTIRDSLSPVPDDRLPRSLKILARSQLRTIWTTNYDQIIEQAWKQQGLHLDVKRNQEDFKVAPPPWADGTLYKMHGCVGDLDSIVIAKDHYDQYAASREGFFTALAADLIGKRMLFLGFGHRDPNLAIMFSTLRRMFGNGAARHFSLARRPKAELSEDQDEVDRRFDLWVQDWEVRYGVKFVEVNNWDEVPALLGRVELRTVRESVLISGSLPEIASEAERELPSAVAEAVAGLLPGEGFRLVSGFGLTIGSAAISGLLGALNRTGQPSLRLDRHMLLRPFPQPAPGEVPDPALWRAWRQEMVSRAGATVIIAGAKREADGTLSVADGVMEEFRMTLDSGRVPIPIGATGHAAARAWTATQTELARWPWYPRDAFKALNNPSLPPQALARAVQAVLREFKKVRAL</sequence>
<evidence type="ECO:0000313" key="2">
    <source>
        <dbReference type="EMBL" id="MBU8546127.1"/>
    </source>
</evidence>
<evidence type="ECO:0000313" key="3">
    <source>
        <dbReference type="Proteomes" id="UP000689967"/>
    </source>
</evidence>
<dbReference type="Pfam" id="PF13289">
    <property type="entry name" value="SIR2_2"/>
    <property type="match status" value="1"/>
</dbReference>
<reference evidence="2 3" key="1">
    <citation type="submission" date="2021-01" db="EMBL/GenBank/DDBJ databases">
        <title>Roseomonas sp. nov, a bacterium isolated from an oil production mixture in Yumen Oilfield.</title>
        <authorList>
            <person name="Wu D."/>
        </authorList>
    </citation>
    <scope>NUCLEOTIDE SEQUENCE [LARGE SCALE GENOMIC DNA]</scope>
    <source>
        <strain evidence="2 3">ROY-5-3</strain>
    </source>
</reference>
<accession>A0ABS6HBM8</accession>
<proteinExistence type="predicted"/>
<dbReference type="EMBL" id="JAERQM010000006">
    <property type="protein sequence ID" value="MBU8546127.1"/>
    <property type="molecule type" value="Genomic_DNA"/>
</dbReference>
<dbReference type="Proteomes" id="UP000689967">
    <property type="component" value="Unassembled WGS sequence"/>
</dbReference>
<feature type="domain" description="NAD(+) hydrolase ThsA Sir2/TIR-associating SLOG" evidence="1">
    <location>
        <begin position="267"/>
        <end position="474"/>
    </location>
</feature>
<organism evidence="2 3">
    <name type="scientific">Falsiroseomonas oleicola</name>
    <dbReference type="NCBI Taxonomy" id="2801474"/>
    <lineage>
        <taxon>Bacteria</taxon>
        <taxon>Pseudomonadati</taxon>
        <taxon>Pseudomonadota</taxon>
        <taxon>Alphaproteobacteria</taxon>
        <taxon>Acetobacterales</taxon>
        <taxon>Roseomonadaceae</taxon>
        <taxon>Falsiroseomonas</taxon>
    </lineage>
</organism>
<gene>
    <name evidence="2" type="ORF">JJQ90_20565</name>
</gene>
<comment type="caution">
    <text evidence="2">The sequence shown here is derived from an EMBL/GenBank/DDBJ whole genome shotgun (WGS) entry which is preliminary data.</text>
</comment>
<dbReference type="RefSeq" id="WP_216878131.1">
    <property type="nucleotide sequence ID" value="NZ_JAERQM010000006.1"/>
</dbReference>
<name>A0ABS6HBM8_9PROT</name>
<protein>
    <submittedName>
        <fullName evidence="2">SIR2 family protein</fullName>
    </submittedName>
</protein>
<dbReference type="Pfam" id="PF18185">
    <property type="entry name" value="STALD"/>
    <property type="match status" value="1"/>
</dbReference>
<keyword evidence="3" id="KW-1185">Reference proteome</keyword>
<dbReference type="InterPro" id="IPR041486">
    <property type="entry name" value="ThsA_STALD"/>
</dbReference>
<evidence type="ECO:0000259" key="1">
    <source>
        <dbReference type="Pfam" id="PF18185"/>
    </source>
</evidence>